<dbReference type="InterPro" id="IPR020966">
    <property type="entry name" value="ALMT"/>
</dbReference>
<gene>
    <name evidence="10" type="ORF">KI387_041175</name>
</gene>
<comment type="caution">
    <text evidence="10">The sequence shown here is derived from an EMBL/GenBank/DDBJ whole genome shotgun (WGS) entry which is preliminary data.</text>
</comment>
<evidence type="ECO:0000256" key="3">
    <source>
        <dbReference type="ARBA" id="ARBA00022448"/>
    </source>
</evidence>
<feature type="transmembrane region" description="Helical" evidence="9">
    <location>
        <begin position="72"/>
        <end position="89"/>
    </location>
</feature>
<keyword evidence="6" id="KW-0406">Ion transport</keyword>
<evidence type="ECO:0000256" key="2">
    <source>
        <dbReference type="ARBA" id="ARBA00007079"/>
    </source>
</evidence>
<evidence type="ECO:0000256" key="7">
    <source>
        <dbReference type="ARBA" id="ARBA00023136"/>
    </source>
</evidence>
<reference evidence="10 11" key="1">
    <citation type="journal article" date="2021" name="Nat. Plants">
        <title>The Taxus genome provides insights into paclitaxel biosynthesis.</title>
        <authorList>
            <person name="Xiong X."/>
            <person name="Gou J."/>
            <person name="Liao Q."/>
            <person name="Li Y."/>
            <person name="Zhou Q."/>
            <person name="Bi G."/>
            <person name="Li C."/>
            <person name="Du R."/>
            <person name="Wang X."/>
            <person name="Sun T."/>
            <person name="Guo L."/>
            <person name="Liang H."/>
            <person name="Lu P."/>
            <person name="Wu Y."/>
            <person name="Zhang Z."/>
            <person name="Ro D.K."/>
            <person name="Shang Y."/>
            <person name="Huang S."/>
            <person name="Yan J."/>
        </authorList>
    </citation>
    <scope>NUCLEOTIDE SEQUENCE [LARGE SCALE GENOMIC DNA]</scope>
    <source>
        <strain evidence="10">Ta-2019</strain>
    </source>
</reference>
<keyword evidence="3" id="KW-0813">Transport</keyword>
<dbReference type="PANTHER" id="PTHR31086">
    <property type="entry name" value="ALUMINUM-ACTIVATED MALATE TRANSPORTER 10"/>
    <property type="match status" value="1"/>
</dbReference>
<evidence type="ECO:0000313" key="10">
    <source>
        <dbReference type="EMBL" id="KAH9293622.1"/>
    </source>
</evidence>
<evidence type="ECO:0000313" key="11">
    <source>
        <dbReference type="Proteomes" id="UP000824469"/>
    </source>
</evidence>
<evidence type="ECO:0000256" key="6">
    <source>
        <dbReference type="ARBA" id="ARBA00023065"/>
    </source>
</evidence>
<feature type="transmembrane region" description="Helical" evidence="9">
    <location>
        <begin position="20"/>
        <end position="36"/>
    </location>
</feature>
<evidence type="ECO:0000256" key="1">
    <source>
        <dbReference type="ARBA" id="ARBA00004141"/>
    </source>
</evidence>
<keyword evidence="5 9" id="KW-1133">Transmembrane helix</keyword>
<evidence type="ECO:0000256" key="9">
    <source>
        <dbReference type="SAM" id="Phobius"/>
    </source>
</evidence>
<keyword evidence="8" id="KW-0407">Ion channel</keyword>
<comment type="similarity">
    <text evidence="2">Belongs to the aromatic acid exporter (TC 2.A.85) family.</text>
</comment>
<dbReference type="GO" id="GO:0016020">
    <property type="term" value="C:membrane"/>
    <property type="evidence" value="ECO:0007669"/>
    <property type="project" value="UniProtKB-SubCell"/>
</dbReference>
<accession>A0AA38FA29</accession>
<keyword evidence="4 9" id="KW-0812">Transmembrane</keyword>
<proteinExistence type="inferred from homology"/>
<sequence length="211" mass="23036">MFMMKMFELGRDDPRRVIHAIKVGLALSVVSLFYLMEPLFDGVGDNAIWAIMTVVVFEFTAGATLSKGLNRGISTVIAGFLAVFVGYVAEKAGKIGEPIIIGSSCSVLGGTTTFFRFFPKIKNKYDYGILIFMLTFNMIIVSGYHVGNIFNMAYQRLSTIAIGCAVSFVISLCICPIWAGEDLHRSTINRIHGLAGSVNGNINQCLDSPQQ</sequence>
<dbReference type="Pfam" id="PF11744">
    <property type="entry name" value="ALMT"/>
    <property type="match status" value="1"/>
</dbReference>
<dbReference type="GO" id="GO:0034220">
    <property type="term" value="P:monoatomic ion transmembrane transport"/>
    <property type="evidence" value="ECO:0007669"/>
    <property type="project" value="UniProtKB-KW"/>
</dbReference>
<dbReference type="AlphaFoldDB" id="A0AA38FA29"/>
<feature type="transmembrane region" description="Helical" evidence="9">
    <location>
        <begin position="48"/>
        <end position="65"/>
    </location>
</feature>
<organism evidence="10 11">
    <name type="scientific">Taxus chinensis</name>
    <name type="common">Chinese yew</name>
    <name type="synonym">Taxus wallichiana var. chinensis</name>
    <dbReference type="NCBI Taxonomy" id="29808"/>
    <lineage>
        <taxon>Eukaryota</taxon>
        <taxon>Viridiplantae</taxon>
        <taxon>Streptophyta</taxon>
        <taxon>Embryophyta</taxon>
        <taxon>Tracheophyta</taxon>
        <taxon>Spermatophyta</taxon>
        <taxon>Pinopsida</taxon>
        <taxon>Pinidae</taxon>
        <taxon>Conifers II</taxon>
        <taxon>Cupressales</taxon>
        <taxon>Taxaceae</taxon>
        <taxon>Taxus</taxon>
    </lineage>
</organism>
<dbReference type="OMA" id="WHRIANI"/>
<dbReference type="Proteomes" id="UP000824469">
    <property type="component" value="Unassembled WGS sequence"/>
</dbReference>
<feature type="transmembrane region" description="Helical" evidence="9">
    <location>
        <begin position="127"/>
        <end position="147"/>
    </location>
</feature>
<feature type="transmembrane region" description="Helical" evidence="9">
    <location>
        <begin position="159"/>
        <end position="180"/>
    </location>
</feature>
<keyword evidence="11" id="KW-1185">Reference proteome</keyword>
<keyword evidence="7 9" id="KW-0472">Membrane</keyword>
<comment type="subcellular location">
    <subcellularLocation>
        <location evidence="1">Membrane</location>
        <topology evidence="1">Multi-pass membrane protein</topology>
    </subcellularLocation>
</comment>
<evidence type="ECO:0000256" key="5">
    <source>
        <dbReference type="ARBA" id="ARBA00022989"/>
    </source>
</evidence>
<dbReference type="GO" id="GO:0015743">
    <property type="term" value="P:malate transport"/>
    <property type="evidence" value="ECO:0007669"/>
    <property type="project" value="InterPro"/>
</dbReference>
<evidence type="ECO:0000256" key="8">
    <source>
        <dbReference type="ARBA" id="ARBA00023303"/>
    </source>
</evidence>
<name>A0AA38FA29_TAXCH</name>
<evidence type="ECO:0000256" key="4">
    <source>
        <dbReference type="ARBA" id="ARBA00022692"/>
    </source>
</evidence>
<feature type="transmembrane region" description="Helical" evidence="9">
    <location>
        <begin position="95"/>
        <end position="115"/>
    </location>
</feature>
<dbReference type="EMBL" id="JAHRHJ020000911">
    <property type="protein sequence ID" value="KAH9293622.1"/>
    <property type="molecule type" value="Genomic_DNA"/>
</dbReference>
<protein>
    <recommendedName>
        <fullName evidence="12">Aluminum-activated malate transporter</fullName>
    </recommendedName>
</protein>
<evidence type="ECO:0008006" key="12">
    <source>
        <dbReference type="Google" id="ProtNLM"/>
    </source>
</evidence>